<evidence type="ECO:0000256" key="6">
    <source>
        <dbReference type="ARBA" id="ARBA00035023"/>
    </source>
</evidence>
<dbReference type="Pfam" id="PF07063">
    <property type="entry name" value="HGLS"/>
    <property type="match status" value="1"/>
</dbReference>
<dbReference type="Gene3D" id="3.10.180.50">
    <property type="match status" value="2"/>
</dbReference>
<evidence type="ECO:0000313" key="9">
    <source>
        <dbReference type="Proteomes" id="UP000288805"/>
    </source>
</evidence>
<accession>A0A438FE93</accession>
<evidence type="ECO:0000256" key="7">
    <source>
        <dbReference type="ARBA" id="ARBA00035045"/>
    </source>
</evidence>
<evidence type="ECO:0000313" key="8">
    <source>
        <dbReference type="EMBL" id="RVW58296.1"/>
    </source>
</evidence>
<dbReference type="AlphaFoldDB" id="A0A438FE93"/>
<comment type="caution">
    <text evidence="8">The sequence shown here is derived from an EMBL/GenBank/DDBJ whole genome shotgun (WGS) entry which is preliminary data.</text>
</comment>
<organism evidence="8 9">
    <name type="scientific">Vitis vinifera</name>
    <name type="common">Grape</name>
    <dbReference type="NCBI Taxonomy" id="29760"/>
    <lineage>
        <taxon>Eukaryota</taxon>
        <taxon>Viridiplantae</taxon>
        <taxon>Streptophyta</taxon>
        <taxon>Embryophyta</taxon>
        <taxon>Tracheophyta</taxon>
        <taxon>Spermatophyta</taxon>
        <taxon>Magnoliopsida</taxon>
        <taxon>eudicotyledons</taxon>
        <taxon>Gunneridae</taxon>
        <taxon>Pentapetalae</taxon>
        <taxon>rosids</taxon>
        <taxon>Vitales</taxon>
        <taxon>Vitaceae</taxon>
        <taxon>Viteae</taxon>
        <taxon>Vitis</taxon>
    </lineage>
</organism>
<dbReference type="InterPro" id="IPR009770">
    <property type="entry name" value="HGLS"/>
</dbReference>
<comment type="cofactor">
    <cofactor evidence="1">
        <name>Fe(2+)</name>
        <dbReference type="ChEBI" id="CHEBI:29033"/>
    </cofactor>
</comment>
<keyword evidence="4" id="KW-0408">Iron</keyword>
<dbReference type="SMART" id="SM01150">
    <property type="entry name" value="DUF1338"/>
    <property type="match status" value="1"/>
</dbReference>
<comment type="similarity">
    <text evidence="5">Belongs to the 2-oxoadipate dioxygenase/decarboxylase family.</text>
</comment>
<protein>
    <recommendedName>
        <fullName evidence="6">2-oxoadipate dioxygenase/decarboxylase</fullName>
        <ecNumber evidence="6">1.13.11.93</ecNumber>
    </recommendedName>
    <alternativeName>
        <fullName evidence="7">2-hydroxyglutarate synthase</fullName>
    </alternativeName>
</protein>
<reference evidence="8 9" key="1">
    <citation type="journal article" date="2018" name="PLoS Genet.">
        <title>Population sequencing reveals clonal diversity and ancestral inbreeding in the grapevine cultivar Chardonnay.</title>
        <authorList>
            <person name="Roach M.J."/>
            <person name="Johnson D.L."/>
            <person name="Bohlmann J."/>
            <person name="van Vuuren H.J."/>
            <person name="Jones S.J."/>
            <person name="Pretorius I.S."/>
            <person name="Schmidt S.A."/>
            <person name="Borneman A.R."/>
        </authorList>
    </citation>
    <scope>NUCLEOTIDE SEQUENCE [LARGE SCALE GENOMIC DNA]</scope>
    <source>
        <strain evidence="9">cv. Chardonnay</strain>
        <tissue evidence="8">Leaf</tissue>
    </source>
</reference>
<name>A0A438FE93_VITVI</name>
<dbReference type="GO" id="GO:0051213">
    <property type="term" value="F:dioxygenase activity"/>
    <property type="evidence" value="ECO:0007669"/>
    <property type="project" value="UniProtKB-KW"/>
</dbReference>
<evidence type="ECO:0000256" key="3">
    <source>
        <dbReference type="ARBA" id="ARBA00023002"/>
    </source>
</evidence>
<dbReference type="EMBL" id="QGNW01000963">
    <property type="protein sequence ID" value="RVW58296.1"/>
    <property type="molecule type" value="Genomic_DNA"/>
</dbReference>
<evidence type="ECO:0000256" key="2">
    <source>
        <dbReference type="ARBA" id="ARBA00022964"/>
    </source>
</evidence>
<evidence type="ECO:0000256" key="1">
    <source>
        <dbReference type="ARBA" id="ARBA00001954"/>
    </source>
</evidence>
<keyword evidence="3" id="KW-0560">Oxidoreductase</keyword>
<dbReference type="PANTHER" id="PTHR31136">
    <property type="entry name" value="DUF1338 DOMAIN-CONTAINING PROTEIN"/>
    <property type="match status" value="1"/>
</dbReference>
<evidence type="ECO:0000256" key="5">
    <source>
        <dbReference type="ARBA" id="ARBA00035013"/>
    </source>
</evidence>
<proteinExistence type="inferred from homology"/>
<evidence type="ECO:0000256" key="4">
    <source>
        <dbReference type="ARBA" id="ARBA00023004"/>
    </source>
</evidence>
<sequence length="467" mass="52299">MGMEGLALGPTCGLKSHGKIRDKAASLLICRHISGKKMEAAAVTSFSSIFPLYSTIRTTPRSSTFLSLRSLTSFPSPLPTSFPHLSSPGNSVSLLNRSLCTATRSHMEPEPPFLLFRFPEYLWGAESFFRNVLGSMETVYLNRNPTAKSVLELVRSVDNDRICYDHLAFRTFGGPVVLSSQNFPYGHWHWCSWAFAKNIHLGASCRSDESASSVFTYGLGLGSRVVLFITVSGDGYENIYDNGFPQPNASEEIIRKYTEISGSGNKHAALASAQGFLTWEKPLYSEFQQLARESEYAAWTLVNGYAVNHVTISTHQLKSHLRNIEMLNQFIEENGFKLNSEGGVLKVSPDGLLLQSSTVADSVSFQFSDGVTESVPCSYIEFAERLVLPQYKNLPDKEVTTLIFKQESLFLLLNTNLIFWYRMAFTDHLNYQLTQVKEYHRRDGFEVGNADKIFESTSKDQLTRRAA</sequence>
<keyword evidence="2" id="KW-0223">Dioxygenase</keyword>
<gene>
    <name evidence="8" type="ORF">CK203_114610</name>
</gene>
<dbReference type="PANTHER" id="PTHR31136:SF5">
    <property type="entry name" value="2-OXOADIPATE DIOXYGENASE_DECARBOXYLASE, CHLOROPLASTIC"/>
    <property type="match status" value="1"/>
</dbReference>
<dbReference type="Proteomes" id="UP000288805">
    <property type="component" value="Unassembled WGS sequence"/>
</dbReference>
<dbReference type="EC" id="1.13.11.93" evidence="6"/>